<evidence type="ECO:0000256" key="14">
    <source>
        <dbReference type="PIRSR" id="PIRSR000808-1"/>
    </source>
</evidence>
<evidence type="ECO:0000313" key="19">
    <source>
        <dbReference type="EMBL" id="MBB3115144.1"/>
    </source>
</evidence>
<evidence type="ECO:0000313" key="20">
    <source>
        <dbReference type="Proteomes" id="UP000612712"/>
    </source>
</evidence>
<dbReference type="GO" id="GO:0008270">
    <property type="term" value="F:zinc ion binding"/>
    <property type="evidence" value="ECO:0007669"/>
    <property type="project" value="InterPro"/>
</dbReference>
<evidence type="ECO:0000256" key="5">
    <source>
        <dbReference type="ARBA" id="ARBA00012384"/>
    </source>
</evidence>
<dbReference type="InterPro" id="IPR005849">
    <property type="entry name" value="GalP_Utransf_N"/>
</dbReference>
<dbReference type="PANTHER" id="PTHR11943:SF1">
    <property type="entry name" value="GALACTOSE-1-PHOSPHATE URIDYLYLTRANSFERASE"/>
    <property type="match status" value="1"/>
</dbReference>
<dbReference type="SUPFAM" id="SSF54197">
    <property type="entry name" value="HIT-like"/>
    <property type="match status" value="2"/>
</dbReference>
<dbReference type="EMBL" id="JACHWT010000001">
    <property type="protein sequence ID" value="MBB3115144.1"/>
    <property type="molecule type" value="Genomic_DNA"/>
</dbReference>
<accession>A0A8H9Y5L8</accession>
<comment type="pathway">
    <text evidence="3 15">Carbohydrate metabolism; galactose metabolism.</text>
</comment>
<dbReference type="Proteomes" id="UP000612712">
    <property type="component" value="Unassembled WGS sequence"/>
</dbReference>
<evidence type="ECO:0000256" key="8">
    <source>
        <dbReference type="ARBA" id="ARBA00022695"/>
    </source>
</evidence>
<evidence type="ECO:0000256" key="3">
    <source>
        <dbReference type="ARBA" id="ARBA00004947"/>
    </source>
</evidence>
<feature type="domain" description="Galactose-1-phosphate uridyl transferase C-terminal" evidence="18">
    <location>
        <begin position="228"/>
        <end position="384"/>
    </location>
</feature>
<keyword evidence="8 15" id="KW-0548">Nucleotidyltransferase</keyword>
<protein>
    <recommendedName>
        <fullName evidence="6 13">Galactose-1-phosphate uridylyltransferase</fullName>
        <ecNumber evidence="5 13">2.7.7.12</ecNumber>
    </recommendedName>
</protein>
<dbReference type="AlphaFoldDB" id="A0A8H9Y5L8"/>
<evidence type="ECO:0000256" key="15">
    <source>
        <dbReference type="RuleBase" id="RU000506"/>
    </source>
</evidence>
<keyword evidence="7 15" id="KW-0808">Transferase</keyword>
<feature type="domain" description="Galactose-1-phosphate uridyl transferase N-terminal" evidence="17">
    <location>
        <begin position="57"/>
        <end position="220"/>
    </location>
</feature>
<dbReference type="InterPro" id="IPR036265">
    <property type="entry name" value="HIT-like_sf"/>
</dbReference>
<dbReference type="InterPro" id="IPR005850">
    <property type="entry name" value="GalP_Utransf_C"/>
</dbReference>
<dbReference type="EC" id="2.7.7.12" evidence="5 13"/>
<evidence type="ECO:0000259" key="17">
    <source>
        <dbReference type="Pfam" id="PF01087"/>
    </source>
</evidence>
<comment type="cofactor">
    <cofactor evidence="2">
        <name>Zn(2+)</name>
        <dbReference type="ChEBI" id="CHEBI:29105"/>
    </cofactor>
</comment>
<comment type="similarity">
    <text evidence="4 15">Belongs to the galactose-1-phosphate uridylyltransferase type 1 family.</text>
</comment>
<evidence type="ECO:0000256" key="2">
    <source>
        <dbReference type="ARBA" id="ARBA00001947"/>
    </source>
</evidence>
<name>A0A8H9Y5L8_9CORY</name>
<evidence type="ECO:0000256" key="4">
    <source>
        <dbReference type="ARBA" id="ARBA00010951"/>
    </source>
</evidence>
<dbReference type="GO" id="GO:0005737">
    <property type="term" value="C:cytoplasm"/>
    <property type="evidence" value="ECO:0007669"/>
    <property type="project" value="TreeGrafter"/>
</dbReference>
<gene>
    <name evidence="19" type="ORF">FHU32_000332</name>
</gene>
<feature type="active site" description="Tele-UMP-histidine intermediate" evidence="14">
    <location>
        <position position="210"/>
    </location>
</feature>
<dbReference type="Pfam" id="PF01087">
    <property type="entry name" value="GalP_UDP_transf"/>
    <property type="match status" value="1"/>
</dbReference>
<evidence type="ECO:0000256" key="16">
    <source>
        <dbReference type="SAM" id="MobiDB-lite"/>
    </source>
</evidence>
<feature type="region of interest" description="Disordered" evidence="16">
    <location>
        <begin position="82"/>
        <end position="104"/>
    </location>
</feature>
<sequence length="385" mass="43674">MTGTTELHSGDHRVRVTPMTLADGRELIYFDDDPAVLDGTVERVLTDPRDLPRADTRSEMRRDPLTGEWVAYASHRMNRTFMPPANENPLAPTREGQAPSEIPSPDYDVVVFENRFPSFSLHMEATEGDSDPVDGEDIFPRRPARSRCEVICFTPDASRSFADLPLSRIRTVIEAWAHRTAALSALPEVRHVFPFENRGEEIGVTLQHPHGQIYSYPVVPPRIRRIVESSRRYRAEHGGDLFEDVLAAERRAGTRVVHAGEAFTVVVPAAAKWPLEVMVLPHRAVRDLAGLTVEEREELARILSRLYPAVDRFFDGVDRTPYIAAWNQAPADGPERDEVRLHLQLFSLMRSPHRMKFLAGSESAMGFWINDTTPERIADRLREVW</sequence>
<keyword evidence="11 15" id="KW-0299">Galactose metabolism</keyword>
<dbReference type="NCBIfam" id="TIGR00209">
    <property type="entry name" value="galT_1"/>
    <property type="match status" value="1"/>
</dbReference>
<dbReference type="PANTHER" id="PTHR11943">
    <property type="entry name" value="GALACTOSE-1-PHOSPHATE URIDYLYLTRANSFERASE"/>
    <property type="match status" value="1"/>
</dbReference>
<evidence type="ECO:0000256" key="12">
    <source>
        <dbReference type="ARBA" id="ARBA00023277"/>
    </source>
</evidence>
<dbReference type="PROSITE" id="PS00117">
    <property type="entry name" value="GAL_P_UDP_TRANSF_I"/>
    <property type="match status" value="1"/>
</dbReference>
<comment type="caution">
    <text evidence="19">The sequence shown here is derived from an EMBL/GenBank/DDBJ whole genome shotgun (WGS) entry which is preliminary data.</text>
</comment>
<reference evidence="19" key="1">
    <citation type="submission" date="2020-08" db="EMBL/GenBank/DDBJ databases">
        <title>Sequencing the genomes of 1000 actinobacteria strains.</title>
        <authorList>
            <person name="Klenk H.-P."/>
        </authorList>
    </citation>
    <scope>NUCLEOTIDE SEQUENCE</scope>
    <source>
        <strain evidence="19">DSM 20582</strain>
    </source>
</reference>
<dbReference type="GO" id="GO:0033499">
    <property type="term" value="P:galactose catabolic process via UDP-galactose, Leloir pathway"/>
    <property type="evidence" value="ECO:0007669"/>
    <property type="project" value="TreeGrafter"/>
</dbReference>
<dbReference type="Gene3D" id="3.30.428.10">
    <property type="entry name" value="HIT-like"/>
    <property type="match status" value="2"/>
</dbReference>
<dbReference type="UniPathway" id="UPA00214"/>
<dbReference type="InterPro" id="IPR019779">
    <property type="entry name" value="GalP_UDPtransf1_His-AS"/>
</dbReference>
<evidence type="ECO:0000256" key="7">
    <source>
        <dbReference type="ARBA" id="ARBA00022679"/>
    </source>
</evidence>
<dbReference type="GO" id="GO:0008108">
    <property type="term" value="F:UDP-glucose:hexose-1-phosphate uridylyltransferase activity"/>
    <property type="evidence" value="ECO:0007669"/>
    <property type="project" value="UniProtKB-UniRule"/>
</dbReference>
<proteinExistence type="inferred from homology"/>
<organism evidence="19 20">
    <name type="scientific">Corynebacterium bovis DSM 20582 = CIP 54.80</name>
    <dbReference type="NCBI Taxonomy" id="927655"/>
    <lineage>
        <taxon>Bacteria</taxon>
        <taxon>Bacillati</taxon>
        <taxon>Actinomycetota</taxon>
        <taxon>Actinomycetes</taxon>
        <taxon>Mycobacteriales</taxon>
        <taxon>Corynebacteriaceae</taxon>
        <taxon>Corynebacterium</taxon>
    </lineage>
</organism>
<comment type="catalytic activity">
    <reaction evidence="1 15">
        <text>alpha-D-galactose 1-phosphate + UDP-alpha-D-glucose = alpha-D-glucose 1-phosphate + UDP-alpha-D-galactose</text>
        <dbReference type="Rhea" id="RHEA:13989"/>
        <dbReference type="ChEBI" id="CHEBI:58336"/>
        <dbReference type="ChEBI" id="CHEBI:58601"/>
        <dbReference type="ChEBI" id="CHEBI:58885"/>
        <dbReference type="ChEBI" id="CHEBI:66914"/>
        <dbReference type="EC" id="2.7.7.12"/>
    </reaction>
</comment>
<evidence type="ECO:0000256" key="13">
    <source>
        <dbReference type="NCBIfam" id="TIGR00209"/>
    </source>
</evidence>
<keyword evidence="10" id="KW-0862">Zinc</keyword>
<evidence type="ECO:0000256" key="6">
    <source>
        <dbReference type="ARBA" id="ARBA00016340"/>
    </source>
</evidence>
<evidence type="ECO:0000259" key="18">
    <source>
        <dbReference type="Pfam" id="PF02744"/>
    </source>
</evidence>
<dbReference type="PIRSF" id="PIRSF000808">
    <property type="entry name" value="GalT"/>
    <property type="match status" value="1"/>
</dbReference>
<evidence type="ECO:0000256" key="1">
    <source>
        <dbReference type="ARBA" id="ARBA00001107"/>
    </source>
</evidence>
<keyword evidence="9 15" id="KW-0479">Metal-binding</keyword>
<evidence type="ECO:0000256" key="11">
    <source>
        <dbReference type="ARBA" id="ARBA00023144"/>
    </source>
</evidence>
<evidence type="ECO:0000256" key="9">
    <source>
        <dbReference type="ARBA" id="ARBA00022723"/>
    </source>
</evidence>
<dbReference type="Pfam" id="PF02744">
    <property type="entry name" value="GalP_UDP_tr_C"/>
    <property type="match status" value="1"/>
</dbReference>
<dbReference type="InterPro" id="IPR001937">
    <property type="entry name" value="GalP_UDPtransf1"/>
</dbReference>
<keyword evidence="12 15" id="KW-0119">Carbohydrate metabolism</keyword>
<evidence type="ECO:0000256" key="10">
    <source>
        <dbReference type="ARBA" id="ARBA00022833"/>
    </source>
</evidence>